<protein>
    <submittedName>
        <fullName evidence="2">Uncharacterized protein</fullName>
    </submittedName>
</protein>
<evidence type="ECO:0000313" key="2">
    <source>
        <dbReference type="EMBL" id="VAW73164.1"/>
    </source>
</evidence>
<feature type="compositionally biased region" description="Polar residues" evidence="1">
    <location>
        <begin position="33"/>
        <end position="42"/>
    </location>
</feature>
<dbReference type="EMBL" id="UOFL01000041">
    <property type="protein sequence ID" value="VAW73164.1"/>
    <property type="molecule type" value="Genomic_DNA"/>
</dbReference>
<feature type="region of interest" description="Disordered" evidence="1">
    <location>
        <begin position="33"/>
        <end position="78"/>
    </location>
</feature>
<evidence type="ECO:0000256" key="1">
    <source>
        <dbReference type="SAM" id="MobiDB-lite"/>
    </source>
</evidence>
<proteinExistence type="predicted"/>
<organism evidence="2">
    <name type="scientific">hydrothermal vent metagenome</name>
    <dbReference type="NCBI Taxonomy" id="652676"/>
    <lineage>
        <taxon>unclassified sequences</taxon>
        <taxon>metagenomes</taxon>
        <taxon>ecological metagenomes</taxon>
    </lineage>
</organism>
<name>A0A3B0YW63_9ZZZZ</name>
<accession>A0A3B0YW63</accession>
<gene>
    <name evidence="2" type="ORF">MNBD_GAMMA12-542</name>
</gene>
<reference evidence="2" key="1">
    <citation type="submission" date="2018-06" db="EMBL/GenBank/DDBJ databases">
        <authorList>
            <person name="Zhirakovskaya E."/>
        </authorList>
    </citation>
    <scope>NUCLEOTIDE SEQUENCE</scope>
</reference>
<dbReference type="AlphaFoldDB" id="A0A3B0YW63"/>
<sequence>MKNKMMKNKFTFLIAVFFSLSLMSSAIFADTSAQIKSQQSTQKAPPLKPMEPPKDLKPMPPPKPLKSKAPKSLKTSSL</sequence>